<reference evidence="2" key="1">
    <citation type="journal article" date="2021" name="Nat. Commun.">
        <title>Genetic determinants of endophytism in the Arabidopsis root mycobiome.</title>
        <authorList>
            <person name="Mesny F."/>
            <person name="Miyauchi S."/>
            <person name="Thiergart T."/>
            <person name="Pickel B."/>
            <person name="Atanasova L."/>
            <person name="Karlsson M."/>
            <person name="Huettel B."/>
            <person name="Barry K.W."/>
            <person name="Haridas S."/>
            <person name="Chen C."/>
            <person name="Bauer D."/>
            <person name="Andreopoulos W."/>
            <person name="Pangilinan J."/>
            <person name="LaButti K."/>
            <person name="Riley R."/>
            <person name="Lipzen A."/>
            <person name="Clum A."/>
            <person name="Drula E."/>
            <person name="Henrissat B."/>
            <person name="Kohler A."/>
            <person name="Grigoriev I.V."/>
            <person name="Martin F.M."/>
            <person name="Hacquard S."/>
        </authorList>
    </citation>
    <scope>NUCLEOTIDE SEQUENCE</scope>
    <source>
        <strain evidence="2">MPI-SDFR-AT-0073</strain>
    </source>
</reference>
<dbReference type="GeneID" id="70131217"/>
<sequence>MPWDPHHSGAGIHIFIFCVLAFRAGEECDFFQLMLVKSSTVLPFGLCYTSLATTGHVVVLSGDVSSVSIDI</sequence>
<keyword evidence="1" id="KW-1133">Transmembrane helix</keyword>
<evidence type="ECO:0000313" key="2">
    <source>
        <dbReference type="EMBL" id="KAH6658595.1"/>
    </source>
</evidence>
<evidence type="ECO:0000313" key="3">
    <source>
        <dbReference type="Proteomes" id="UP000758603"/>
    </source>
</evidence>
<dbReference type="EMBL" id="JAGPXC010000002">
    <property type="protein sequence ID" value="KAH6658595.1"/>
    <property type="molecule type" value="Genomic_DNA"/>
</dbReference>
<keyword evidence="1" id="KW-0472">Membrane</keyword>
<keyword evidence="3" id="KW-1185">Reference proteome</keyword>
<proteinExistence type="predicted"/>
<accession>A0A9P9A354</accession>
<evidence type="ECO:0000256" key="1">
    <source>
        <dbReference type="SAM" id="Phobius"/>
    </source>
</evidence>
<gene>
    <name evidence="2" type="ORF">BKA67DRAFT_558512</name>
</gene>
<name>A0A9P9A354_9PEZI</name>
<comment type="caution">
    <text evidence="2">The sequence shown here is derived from an EMBL/GenBank/DDBJ whole genome shotgun (WGS) entry which is preliminary data.</text>
</comment>
<protein>
    <submittedName>
        <fullName evidence="2">Uncharacterized protein</fullName>
    </submittedName>
</protein>
<dbReference type="AlphaFoldDB" id="A0A9P9A354"/>
<dbReference type="RefSeq" id="XP_045962829.1">
    <property type="nucleotide sequence ID" value="XM_046102325.1"/>
</dbReference>
<dbReference type="Proteomes" id="UP000758603">
    <property type="component" value="Unassembled WGS sequence"/>
</dbReference>
<keyword evidence="1" id="KW-0812">Transmembrane</keyword>
<organism evidence="2 3">
    <name type="scientific">Truncatella angustata</name>
    <dbReference type="NCBI Taxonomy" id="152316"/>
    <lineage>
        <taxon>Eukaryota</taxon>
        <taxon>Fungi</taxon>
        <taxon>Dikarya</taxon>
        <taxon>Ascomycota</taxon>
        <taxon>Pezizomycotina</taxon>
        <taxon>Sordariomycetes</taxon>
        <taxon>Xylariomycetidae</taxon>
        <taxon>Amphisphaeriales</taxon>
        <taxon>Sporocadaceae</taxon>
        <taxon>Truncatella</taxon>
    </lineage>
</organism>
<feature type="transmembrane region" description="Helical" evidence="1">
    <location>
        <begin position="6"/>
        <end position="25"/>
    </location>
</feature>